<dbReference type="Proteomes" id="UP000011761">
    <property type="component" value="Unassembled WGS sequence"/>
</dbReference>
<dbReference type="HOGENOM" id="CLU_1261278_0_0_1"/>
<sequence>MAQPQYSIQHPAPYPLALCHVLRFRPPKLLLLLLSPDHTPILQKRQTVPSRTDTLQPLRSCSDCKVHGTTHSFLGLRAYCRPSKAGQATTVMVSATADSRQVLRERHHQRDRDLCPDWRRCGRNRLLVRETVTRLQPTIFEHVQEGANCRMAIFTVLCRRVCALGPAWRSVLTSPASHCAVKQRSRPSYLPCQFTSANSDRERRSAQYLAKSAIGVAND</sequence>
<reference evidence="1 2" key="1">
    <citation type="journal article" date="2012" name="PLoS Pathog.">
        <title>Diverse lifestyles and strategies of plant pathogenesis encoded in the genomes of eighteen Dothideomycetes fungi.</title>
        <authorList>
            <person name="Ohm R.A."/>
            <person name="Feau N."/>
            <person name="Henrissat B."/>
            <person name="Schoch C.L."/>
            <person name="Horwitz B.A."/>
            <person name="Barry K.W."/>
            <person name="Condon B.J."/>
            <person name="Copeland A.C."/>
            <person name="Dhillon B."/>
            <person name="Glaser F."/>
            <person name="Hesse C.N."/>
            <person name="Kosti I."/>
            <person name="LaButti K."/>
            <person name="Lindquist E.A."/>
            <person name="Lucas S."/>
            <person name="Salamov A.A."/>
            <person name="Bradshaw R.E."/>
            <person name="Ciuffetti L."/>
            <person name="Hamelin R.C."/>
            <person name="Kema G.H.J."/>
            <person name="Lawrence C."/>
            <person name="Scott J.A."/>
            <person name="Spatafora J.W."/>
            <person name="Turgeon B.G."/>
            <person name="de Wit P.J.G.M."/>
            <person name="Zhong S."/>
            <person name="Goodwin S.B."/>
            <person name="Grigoriev I.V."/>
        </authorList>
    </citation>
    <scope>NUCLEOTIDE SEQUENCE [LARGE SCALE GENOMIC DNA]</scope>
    <source>
        <strain evidence="1 2">UAMH 10762</strain>
    </source>
</reference>
<protein>
    <submittedName>
        <fullName evidence="1">Uncharacterized protein</fullName>
    </submittedName>
</protein>
<gene>
    <name evidence="1" type="ORF">BAUCODRAFT_189074</name>
</gene>
<dbReference type="EMBL" id="KB445550">
    <property type="protein sequence ID" value="EMD00915.1"/>
    <property type="molecule type" value="Genomic_DNA"/>
</dbReference>
<dbReference type="AlphaFoldDB" id="M2NN19"/>
<dbReference type="KEGG" id="bcom:BAUCODRAFT_189074"/>
<evidence type="ECO:0000313" key="2">
    <source>
        <dbReference type="Proteomes" id="UP000011761"/>
    </source>
</evidence>
<proteinExistence type="predicted"/>
<accession>M2NN19</accession>
<name>M2NN19_BAUPA</name>
<dbReference type="RefSeq" id="XP_007672099.1">
    <property type="nucleotide sequence ID" value="XM_007673909.1"/>
</dbReference>
<evidence type="ECO:0000313" key="1">
    <source>
        <dbReference type="EMBL" id="EMD00915.1"/>
    </source>
</evidence>
<dbReference type="GeneID" id="19109557"/>
<keyword evidence="2" id="KW-1185">Reference proteome</keyword>
<organism evidence="1 2">
    <name type="scientific">Baudoinia panamericana (strain UAMH 10762)</name>
    <name type="common">Angels' share fungus</name>
    <name type="synonym">Baudoinia compniacensis (strain UAMH 10762)</name>
    <dbReference type="NCBI Taxonomy" id="717646"/>
    <lineage>
        <taxon>Eukaryota</taxon>
        <taxon>Fungi</taxon>
        <taxon>Dikarya</taxon>
        <taxon>Ascomycota</taxon>
        <taxon>Pezizomycotina</taxon>
        <taxon>Dothideomycetes</taxon>
        <taxon>Dothideomycetidae</taxon>
        <taxon>Mycosphaerellales</taxon>
        <taxon>Teratosphaeriaceae</taxon>
        <taxon>Baudoinia</taxon>
    </lineage>
</organism>